<keyword evidence="1" id="KW-1133">Transmembrane helix</keyword>
<dbReference type="EMBL" id="JBHUDE010000005">
    <property type="protein sequence ID" value="MFD1606213.1"/>
    <property type="molecule type" value="Genomic_DNA"/>
</dbReference>
<feature type="transmembrane region" description="Helical" evidence="1">
    <location>
        <begin position="12"/>
        <end position="35"/>
    </location>
</feature>
<sequence>MNAWLALTKKELRLGLPIFIFVLILYAGVIALAYYIGYRLGLEEELIMGALGVVLLFHLFFLFLYLLYALNSERKRLHLWLHTPMPVTGLLLSKLAAGILFMSLTFIPIAIFTNNFFSDHYNFLTEQSTINLLGLSTFGIYTSAIRMALTFMFFWSIFLTCSQRMNDFLSFLITFASFLLFGYLYDQFVHLSFIQMLTDWGAISANDVITGFEFKFTMTEDYFEAGTMMDTSIFYIGHFIRDSIMAILMFFGACWIIDKKVEV</sequence>
<proteinExistence type="predicted"/>
<comment type="caution">
    <text evidence="2">The sequence shown here is derived from an EMBL/GenBank/DDBJ whole genome shotgun (WGS) entry which is preliminary data.</text>
</comment>
<keyword evidence="3" id="KW-1185">Reference proteome</keyword>
<name>A0ABW4HLE7_9BACI</name>
<feature type="transmembrane region" description="Helical" evidence="1">
    <location>
        <begin position="47"/>
        <end position="70"/>
    </location>
</feature>
<keyword evidence="1" id="KW-0472">Membrane</keyword>
<evidence type="ECO:0000256" key="1">
    <source>
        <dbReference type="SAM" id="Phobius"/>
    </source>
</evidence>
<feature type="transmembrane region" description="Helical" evidence="1">
    <location>
        <begin position="91"/>
        <end position="112"/>
    </location>
</feature>
<reference evidence="3" key="1">
    <citation type="journal article" date="2019" name="Int. J. Syst. Evol. Microbiol.">
        <title>The Global Catalogue of Microorganisms (GCM) 10K type strain sequencing project: providing services to taxonomists for standard genome sequencing and annotation.</title>
        <authorList>
            <consortium name="The Broad Institute Genomics Platform"/>
            <consortium name="The Broad Institute Genome Sequencing Center for Infectious Disease"/>
            <person name="Wu L."/>
            <person name="Ma J."/>
        </authorList>
    </citation>
    <scope>NUCLEOTIDE SEQUENCE [LARGE SCALE GENOMIC DNA]</scope>
    <source>
        <strain evidence="3">CGMCC 1.12376</strain>
    </source>
</reference>
<evidence type="ECO:0000313" key="2">
    <source>
        <dbReference type="EMBL" id="MFD1606213.1"/>
    </source>
</evidence>
<feature type="transmembrane region" description="Helical" evidence="1">
    <location>
        <begin position="168"/>
        <end position="185"/>
    </location>
</feature>
<protein>
    <recommendedName>
        <fullName evidence="4">ABC transporter permease</fullName>
    </recommendedName>
</protein>
<evidence type="ECO:0000313" key="3">
    <source>
        <dbReference type="Proteomes" id="UP001597221"/>
    </source>
</evidence>
<dbReference type="RefSeq" id="WP_251514072.1">
    <property type="nucleotide sequence ID" value="NZ_JAMBON010000014.1"/>
</dbReference>
<feature type="transmembrane region" description="Helical" evidence="1">
    <location>
        <begin position="233"/>
        <end position="257"/>
    </location>
</feature>
<keyword evidence="1" id="KW-0812">Transmembrane</keyword>
<organism evidence="2 3">
    <name type="scientific">Oceanobacillus luteolus</name>
    <dbReference type="NCBI Taxonomy" id="1274358"/>
    <lineage>
        <taxon>Bacteria</taxon>
        <taxon>Bacillati</taxon>
        <taxon>Bacillota</taxon>
        <taxon>Bacilli</taxon>
        <taxon>Bacillales</taxon>
        <taxon>Bacillaceae</taxon>
        <taxon>Oceanobacillus</taxon>
    </lineage>
</organism>
<gene>
    <name evidence="2" type="ORF">ACFSBH_00830</name>
</gene>
<accession>A0ABW4HLE7</accession>
<evidence type="ECO:0008006" key="4">
    <source>
        <dbReference type="Google" id="ProtNLM"/>
    </source>
</evidence>
<dbReference type="Proteomes" id="UP001597221">
    <property type="component" value="Unassembled WGS sequence"/>
</dbReference>
<feature type="transmembrane region" description="Helical" evidence="1">
    <location>
        <begin position="132"/>
        <end position="156"/>
    </location>
</feature>